<organism evidence="2 3">
    <name type="scientific">Frondihabitans australicus</name>
    <dbReference type="NCBI Taxonomy" id="386892"/>
    <lineage>
        <taxon>Bacteria</taxon>
        <taxon>Bacillati</taxon>
        <taxon>Actinomycetota</taxon>
        <taxon>Actinomycetes</taxon>
        <taxon>Micrococcales</taxon>
        <taxon>Microbacteriaceae</taxon>
        <taxon>Frondihabitans</taxon>
    </lineage>
</organism>
<dbReference type="Gene3D" id="3.90.76.10">
    <property type="entry name" value="Dipeptide-binding Protein, Domain 1"/>
    <property type="match status" value="1"/>
</dbReference>
<protein>
    <submittedName>
        <fullName evidence="2">Peptide/nickel transport system substrate-binding protein</fullName>
    </submittedName>
</protein>
<dbReference type="SUPFAM" id="SSF53850">
    <property type="entry name" value="Periplasmic binding protein-like II"/>
    <property type="match status" value="1"/>
</dbReference>
<keyword evidence="3" id="KW-1185">Reference proteome</keyword>
<sequence length="516" mass="53917">MSPSDRSRPRRRLTTLLTGIVAFAIALTGCTAASGASEGTSSGSETLDWASAYPPTSWDPVVNGSGASFRVTSLAYASLTTTNEQGEAEPALAKSWKYNSDGTQVTFTLRSGLKFSDGTALDSTAVKDYFVRAQTQKTSALVGEGISVIKSIDTPDATSVVMNLSQPDYQIPLVVAERVGQITNPKYTTAQLAQKPEGAGPFKAVTVVPGSKAVLVKNPNYWDAKNIHITNVTVSFGIDPTQVVTGLQSGVYDFADLATSQAKSAKAAGLDVVQQPGFNANNLSVNTTIAPFNNPKVLEAVQYAVNREQIVDQADFGYGTAAYEPFPKGYIAYDPTSADAHPFSVSKAKALLAEAGYPNGFAVTMTVSSTSTTAENELLQAQLKAVGIDVTLKVDANWATSFFAKKLPISTYGTTGRDSPVQTLQAHFGAAGALNLSGKDGGAAYDAAISKALATPLTSPDYQKNIQAATAAGMATTGLIFTDTVPNLFVKTKAVSSIPKIPAKITWTGVTIGGSN</sequence>
<dbReference type="PANTHER" id="PTHR30290">
    <property type="entry name" value="PERIPLASMIC BINDING COMPONENT OF ABC TRANSPORTER"/>
    <property type="match status" value="1"/>
</dbReference>
<dbReference type="EMBL" id="RBKS01000001">
    <property type="protein sequence ID" value="RKR73295.1"/>
    <property type="molecule type" value="Genomic_DNA"/>
</dbReference>
<dbReference type="InterPro" id="IPR030678">
    <property type="entry name" value="Peptide/Ni-bd"/>
</dbReference>
<dbReference type="Pfam" id="PF00496">
    <property type="entry name" value="SBP_bac_5"/>
    <property type="match status" value="1"/>
</dbReference>
<evidence type="ECO:0000259" key="1">
    <source>
        <dbReference type="Pfam" id="PF00496"/>
    </source>
</evidence>
<feature type="domain" description="Solute-binding protein family 5" evidence="1">
    <location>
        <begin position="88"/>
        <end position="427"/>
    </location>
</feature>
<dbReference type="PIRSF" id="PIRSF002741">
    <property type="entry name" value="MppA"/>
    <property type="match status" value="1"/>
</dbReference>
<gene>
    <name evidence="2" type="ORF">C8E83_0387</name>
</gene>
<dbReference type="PROSITE" id="PS51257">
    <property type="entry name" value="PROKAR_LIPOPROTEIN"/>
    <property type="match status" value="1"/>
</dbReference>
<dbReference type="RefSeq" id="WP_121368174.1">
    <property type="nucleotide sequence ID" value="NZ_RBKS01000001.1"/>
</dbReference>
<proteinExistence type="predicted"/>
<evidence type="ECO:0000313" key="2">
    <source>
        <dbReference type="EMBL" id="RKR73295.1"/>
    </source>
</evidence>
<evidence type="ECO:0000313" key="3">
    <source>
        <dbReference type="Proteomes" id="UP000280008"/>
    </source>
</evidence>
<dbReference type="GO" id="GO:0043190">
    <property type="term" value="C:ATP-binding cassette (ABC) transporter complex"/>
    <property type="evidence" value="ECO:0007669"/>
    <property type="project" value="InterPro"/>
</dbReference>
<accession>A0A495IDT4</accession>
<dbReference type="Gene3D" id="3.10.105.10">
    <property type="entry name" value="Dipeptide-binding Protein, Domain 3"/>
    <property type="match status" value="1"/>
</dbReference>
<dbReference type="InterPro" id="IPR000914">
    <property type="entry name" value="SBP_5_dom"/>
</dbReference>
<dbReference type="GO" id="GO:0042597">
    <property type="term" value="C:periplasmic space"/>
    <property type="evidence" value="ECO:0007669"/>
    <property type="project" value="UniProtKB-ARBA"/>
</dbReference>
<dbReference type="GO" id="GO:0015833">
    <property type="term" value="P:peptide transport"/>
    <property type="evidence" value="ECO:0007669"/>
    <property type="project" value="TreeGrafter"/>
</dbReference>
<reference evidence="2 3" key="1">
    <citation type="submission" date="2018-10" db="EMBL/GenBank/DDBJ databases">
        <title>Sequencing the genomes of 1000 actinobacteria strains.</title>
        <authorList>
            <person name="Klenk H.-P."/>
        </authorList>
    </citation>
    <scope>NUCLEOTIDE SEQUENCE [LARGE SCALE GENOMIC DNA]</scope>
    <source>
        <strain evidence="2 3">DSM 17894</strain>
    </source>
</reference>
<comment type="caution">
    <text evidence="2">The sequence shown here is derived from an EMBL/GenBank/DDBJ whole genome shotgun (WGS) entry which is preliminary data.</text>
</comment>
<dbReference type="Gene3D" id="3.40.190.10">
    <property type="entry name" value="Periplasmic binding protein-like II"/>
    <property type="match status" value="1"/>
</dbReference>
<dbReference type="OrthoDB" id="3225986at2"/>
<dbReference type="AlphaFoldDB" id="A0A495IDT4"/>
<name>A0A495IDT4_9MICO</name>
<dbReference type="InterPro" id="IPR039424">
    <property type="entry name" value="SBP_5"/>
</dbReference>
<dbReference type="Proteomes" id="UP000280008">
    <property type="component" value="Unassembled WGS sequence"/>
</dbReference>
<dbReference type="GO" id="GO:1904680">
    <property type="term" value="F:peptide transmembrane transporter activity"/>
    <property type="evidence" value="ECO:0007669"/>
    <property type="project" value="TreeGrafter"/>
</dbReference>